<sequence>MLNSSSSIFRGSCEDWTIAWSGSTCTYSRFIRVASRVILV</sequence>
<evidence type="ECO:0000313" key="2">
    <source>
        <dbReference type="Proteomes" id="UP000006729"/>
    </source>
</evidence>
<name>A0ACC0SQP6_POPTR</name>
<organism evidence="1 2">
    <name type="scientific">Populus trichocarpa</name>
    <name type="common">Western balsam poplar</name>
    <name type="synonym">Populus balsamifera subsp. trichocarpa</name>
    <dbReference type="NCBI Taxonomy" id="3694"/>
    <lineage>
        <taxon>Eukaryota</taxon>
        <taxon>Viridiplantae</taxon>
        <taxon>Streptophyta</taxon>
        <taxon>Embryophyta</taxon>
        <taxon>Tracheophyta</taxon>
        <taxon>Spermatophyta</taxon>
        <taxon>Magnoliopsida</taxon>
        <taxon>eudicotyledons</taxon>
        <taxon>Gunneridae</taxon>
        <taxon>Pentapetalae</taxon>
        <taxon>rosids</taxon>
        <taxon>fabids</taxon>
        <taxon>Malpighiales</taxon>
        <taxon>Salicaceae</taxon>
        <taxon>Saliceae</taxon>
        <taxon>Populus</taxon>
    </lineage>
</organism>
<protein>
    <submittedName>
        <fullName evidence="1">Uncharacterized protein</fullName>
    </submittedName>
</protein>
<proteinExistence type="predicted"/>
<dbReference type="EMBL" id="CM009296">
    <property type="protein sequence ID" value="KAI9391294.1"/>
    <property type="molecule type" value="Genomic_DNA"/>
</dbReference>
<evidence type="ECO:0000313" key="1">
    <source>
        <dbReference type="EMBL" id="KAI9391294.1"/>
    </source>
</evidence>
<accession>A0ACC0SQP6</accession>
<keyword evidence="2" id="KW-1185">Reference proteome</keyword>
<gene>
    <name evidence="1" type="ORF">POPTR_007G065950v4</name>
</gene>
<comment type="caution">
    <text evidence="1">The sequence shown here is derived from an EMBL/GenBank/DDBJ whole genome shotgun (WGS) entry which is preliminary data.</text>
</comment>
<dbReference type="Proteomes" id="UP000006729">
    <property type="component" value="Chromosome 7"/>
</dbReference>
<reference evidence="1 2" key="1">
    <citation type="journal article" date="2006" name="Science">
        <title>The genome of black cottonwood, Populus trichocarpa (Torr. &amp; Gray).</title>
        <authorList>
            <person name="Tuskan G.A."/>
            <person name="Difazio S."/>
            <person name="Jansson S."/>
            <person name="Bohlmann J."/>
            <person name="Grigoriev I."/>
            <person name="Hellsten U."/>
            <person name="Putnam N."/>
            <person name="Ralph S."/>
            <person name="Rombauts S."/>
            <person name="Salamov A."/>
            <person name="Schein J."/>
            <person name="Sterck L."/>
            <person name="Aerts A."/>
            <person name="Bhalerao R.R."/>
            <person name="Bhalerao R.P."/>
            <person name="Blaudez D."/>
            <person name="Boerjan W."/>
            <person name="Brun A."/>
            <person name="Brunner A."/>
            <person name="Busov V."/>
            <person name="Campbell M."/>
            <person name="Carlson J."/>
            <person name="Chalot M."/>
            <person name="Chapman J."/>
            <person name="Chen G.L."/>
            <person name="Cooper D."/>
            <person name="Coutinho P.M."/>
            <person name="Couturier J."/>
            <person name="Covert S."/>
            <person name="Cronk Q."/>
            <person name="Cunningham R."/>
            <person name="Davis J."/>
            <person name="Degroeve S."/>
            <person name="Dejardin A."/>
            <person name="Depamphilis C."/>
            <person name="Detter J."/>
            <person name="Dirks B."/>
            <person name="Dubchak I."/>
            <person name="Duplessis S."/>
            <person name="Ehlting J."/>
            <person name="Ellis B."/>
            <person name="Gendler K."/>
            <person name="Goodstein D."/>
            <person name="Gribskov M."/>
            <person name="Grimwood J."/>
            <person name="Groover A."/>
            <person name="Gunter L."/>
            <person name="Hamberger B."/>
            <person name="Heinze B."/>
            <person name="Helariutta Y."/>
            <person name="Henrissat B."/>
            <person name="Holligan D."/>
            <person name="Holt R."/>
            <person name="Huang W."/>
            <person name="Islam-Faridi N."/>
            <person name="Jones S."/>
            <person name="Jones-Rhoades M."/>
            <person name="Jorgensen R."/>
            <person name="Joshi C."/>
            <person name="Kangasjarvi J."/>
            <person name="Karlsson J."/>
            <person name="Kelleher C."/>
            <person name="Kirkpatrick R."/>
            <person name="Kirst M."/>
            <person name="Kohler A."/>
            <person name="Kalluri U."/>
            <person name="Larimer F."/>
            <person name="Leebens-Mack J."/>
            <person name="Leple J.C."/>
            <person name="Locascio P."/>
            <person name="Lou Y."/>
            <person name="Lucas S."/>
            <person name="Martin F."/>
            <person name="Montanini B."/>
            <person name="Napoli C."/>
            <person name="Nelson D.R."/>
            <person name="Nelson C."/>
            <person name="Nieminen K."/>
            <person name="Nilsson O."/>
            <person name="Pereda V."/>
            <person name="Peter G."/>
            <person name="Philippe R."/>
            <person name="Pilate G."/>
            <person name="Poliakov A."/>
            <person name="Razumovskaya J."/>
            <person name="Richardson P."/>
            <person name="Rinaldi C."/>
            <person name="Ritland K."/>
            <person name="Rouze P."/>
            <person name="Ryaboy D."/>
            <person name="Schmutz J."/>
            <person name="Schrader J."/>
            <person name="Segerman B."/>
            <person name="Shin H."/>
            <person name="Siddiqui A."/>
            <person name="Sterky F."/>
            <person name="Terry A."/>
            <person name="Tsai C.J."/>
            <person name="Uberbacher E."/>
            <person name="Unneberg P."/>
            <person name="Vahala J."/>
            <person name="Wall K."/>
            <person name="Wessler S."/>
            <person name="Yang G."/>
            <person name="Yin T."/>
            <person name="Douglas C."/>
            <person name="Marra M."/>
            <person name="Sandberg G."/>
            <person name="Van de Peer Y."/>
            <person name="Rokhsar D."/>
        </authorList>
    </citation>
    <scope>NUCLEOTIDE SEQUENCE [LARGE SCALE GENOMIC DNA]</scope>
    <source>
        <strain evidence="2">cv. Nisqually</strain>
    </source>
</reference>